<comment type="caution">
    <text evidence="3">The sequence shown here is derived from an EMBL/GenBank/DDBJ whole genome shotgun (WGS) entry which is preliminary data.</text>
</comment>
<dbReference type="PANTHER" id="PTHR39244:SF5">
    <property type="entry name" value="NATTERIN-3-LIKE"/>
    <property type="match status" value="1"/>
</dbReference>
<dbReference type="Gene3D" id="2.80.10.50">
    <property type="match status" value="2"/>
</dbReference>
<dbReference type="PANTHER" id="PTHR39244">
    <property type="entry name" value="NATTERIN-4"/>
    <property type="match status" value="1"/>
</dbReference>
<keyword evidence="4" id="KW-1185">Reference proteome</keyword>
<accession>A0A314YXM8</accession>
<dbReference type="OrthoDB" id="4948898at2759"/>
<evidence type="ECO:0000313" key="2">
    <source>
        <dbReference type="EMBL" id="PQQ12944.1"/>
    </source>
</evidence>
<dbReference type="SUPFAM" id="SSF50382">
    <property type="entry name" value="Agglutinin"/>
    <property type="match status" value="2"/>
</dbReference>
<proteinExistence type="predicted"/>
<dbReference type="Proteomes" id="UP000250321">
    <property type="component" value="Unassembled WGS sequence"/>
</dbReference>
<dbReference type="EMBL" id="PJQY01000325">
    <property type="protein sequence ID" value="PQQ12945.1"/>
    <property type="molecule type" value="Genomic_DNA"/>
</dbReference>
<evidence type="ECO:0000259" key="1">
    <source>
        <dbReference type="SMART" id="SM00791"/>
    </source>
</evidence>
<organism evidence="3 4">
    <name type="scientific">Prunus yedoensis var. nudiflora</name>
    <dbReference type="NCBI Taxonomy" id="2094558"/>
    <lineage>
        <taxon>Eukaryota</taxon>
        <taxon>Viridiplantae</taxon>
        <taxon>Streptophyta</taxon>
        <taxon>Embryophyta</taxon>
        <taxon>Tracheophyta</taxon>
        <taxon>Spermatophyta</taxon>
        <taxon>Magnoliopsida</taxon>
        <taxon>eudicotyledons</taxon>
        <taxon>Gunneridae</taxon>
        <taxon>Pentapetalae</taxon>
        <taxon>rosids</taxon>
        <taxon>fabids</taxon>
        <taxon>Rosales</taxon>
        <taxon>Rosaceae</taxon>
        <taxon>Amygdaloideae</taxon>
        <taxon>Amygdaleae</taxon>
        <taxon>Prunus</taxon>
    </lineage>
</organism>
<name>A0A314YXM8_PRUYE</name>
<dbReference type="InterPro" id="IPR036242">
    <property type="entry name" value="Agglutinin_dom_sf"/>
</dbReference>
<gene>
    <name evidence="2" type="ORF">Pyn_21153</name>
    <name evidence="3" type="ORF">Pyn_21154</name>
</gene>
<reference evidence="3 4" key="1">
    <citation type="submission" date="2018-02" db="EMBL/GenBank/DDBJ databases">
        <title>Draft genome of wild Prunus yedoensis var. nudiflora.</title>
        <authorList>
            <person name="Baek S."/>
            <person name="Kim J.-H."/>
            <person name="Choi K."/>
            <person name="Kim G.-B."/>
            <person name="Cho A."/>
            <person name="Jang H."/>
            <person name="Shin C.-H."/>
            <person name="Yu H.-J."/>
            <person name="Mun J.-H."/>
        </authorList>
    </citation>
    <scope>NUCLEOTIDE SEQUENCE [LARGE SCALE GENOMIC DNA]</scope>
    <source>
        <strain evidence="4">cv. Jeju island</strain>
        <tissue evidence="3">Leaf</tissue>
    </source>
</reference>
<dbReference type="Pfam" id="PF07468">
    <property type="entry name" value="Agglutinin"/>
    <property type="match status" value="2"/>
</dbReference>
<feature type="domain" description="Agglutinin" evidence="1">
    <location>
        <begin position="3"/>
        <end position="155"/>
    </location>
</feature>
<dbReference type="AlphaFoldDB" id="A0A314YXM8"/>
<dbReference type="SMART" id="SM00791">
    <property type="entry name" value="Agglutinin"/>
    <property type="match status" value="2"/>
</dbReference>
<dbReference type="EMBL" id="PJQY01000325">
    <property type="protein sequence ID" value="PQQ12944.1"/>
    <property type="molecule type" value="Genomic_DNA"/>
</dbReference>
<feature type="domain" description="Agglutinin" evidence="1">
    <location>
        <begin position="160"/>
        <end position="311"/>
    </location>
</feature>
<protein>
    <recommendedName>
        <fullName evidence="1">Agglutinin domain-containing protein</fullName>
    </recommendedName>
</protein>
<dbReference type="InterPro" id="IPR008998">
    <property type="entry name" value="Agglutinin"/>
</dbReference>
<evidence type="ECO:0000313" key="3">
    <source>
        <dbReference type="EMBL" id="PQQ12945.1"/>
    </source>
</evidence>
<evidence type="ECO:0000313" key="4">
    <source>
        <dbReference type="Proteomes" id="UP000250321"/>
    </source>
</evidence>
<sequence>MASSLPQIFVLKPITNNKYLRYINQSMGEVKDILQFCGNDIMSIYSRFEKETAAPDNPDLVHIKCSYNNNYLSRAKQEDSLIVAGASQKQQQPNLWTCTLFKPELVHQEPENYKGIVGQFRFSHVQLEKNIGPSAGVFREVLSADDQNTVFTVINWEKLVTLPRHLAFKGNNGKFLSAQTMDPEHTYLEFSISNNSNYPTVQNEIFNIGDGSVRIKSTSTGNLWRRNSSPNNDTDNCICADTLTDDNTTDDTLFWPVLIEKTNIHGNLVVALLNLGENKFCRRLTTDNGVKDYLNAASERVTPEAHLEVIKKPDPLQT</sequence>
<dbReference type="InterPro" id="IPR053237">
    <property type="entry name" value="Natterin_C"/>
</dbReference>